<organism evidence="1 2">
    <name type="scientific">Reticulomyxa filosa</name>
    <dbReference type="NCBI Taxonomy" id="46433"/>
    <lineage>
        <taxon>Eukaryota</taxon>
        <taxon>Sar</taxon>
        <taxon>Rhizaria</taxon>
        <taxon>Retaria</taxon>
        <taxon>Foraminifera</taxon>
        <taxon>Monothalamids</taxon>
        <taxon>Reticulomyxidae</taxon>
        <taxon>Reticulomyxa</taxon>
    </lineage>
</organism>
<dbReference type="Pfam" id="PF01263">
    <property type="entry name" value="Aldose_epim"/>
    <property type="match status" value="1"/>
</dbReference>
<dbReference type="GO" id="GO:0005975">
    <property type="term" value="P:carbohydrate metabolic process"/>
    <property type="evidence" value="ECO:0007669"/>
    <property type="project" value="InterPro"/>
</dbReference>
<dbReference type="EMBL" id="ASPP01012710">
    <property type="protein sequence ID" value="ETO20339.1"/>
    <property type="molecule type" value="Genomic_DNA"/>
</dbReference>
<reference evidence="1 2" key="1">
    <citation type="journal article" date="2013" name="Curr. Biol.">
        <title>The Genome of the Foraminiferan Reticulomyxa filosa.</title>
        <authorList>
            <person name="Glockner G."/>
            <person name="Hulsmann N."/>
            <person name="Schleicher M."/>
            <person name="Noegel A.A."/>
            <person name="Eichinger L."/>
            <person name="Gallinger C."/>
            <person name="Pawlowski J."/>
            <person name="Sierra R."/>
            <person name="Euteneuer U."/>
            <person name="Pillet L."/>
            <person name="Moustafa A."/>
            <person name="Platzer M."/>
            <person name="Groth M."/>
            <person name="Szafranski K."/>
            <person name="Schliwa M."/>
        </authorList>
    </citation>
    <scope>NUCLEOTIDE SEQUENCE [LARGE SCALE GENOMIC DNA]</scope>
</reference>
<proteinExistence type="predicted"/>
<dbReference type="InterPro" id="IPR014718">
    <property type="entry name" value="GH-type_carb-bd"/>
</dbReference>
<dbReference type="GO" id="GO:0030246">
    <property type="term" value="F:carbohydrate binding"/>
    <property type="evidence" value="ECO:0007669"/>
    <property type="project" value="InterPro"/>
</dbReference>
<dbReference type="Gene3D" id="2.70.98.10">
    <property type="match status" value="1"/>
</dbReference>
<evidence type="ECO:0008006" key="3">
    <source>
        <dbReference type="Google" id="ProtNLM"/>
    </source>
</evidence>
<dbReference type="GO" id="GO:0047938">
    <property type="term" value="F:glucose-6-phosphate 1-epimerase activity"/>
    <property type="evidence" value="ECO:0007669"/>
    <property type="project" value="TreeGrafter"/>
</dbReference>
<dbReference type="InterPro" id="IPR008183">
    <property type="entry name" value="Aldose_1/G6P_1-epimerase"/>
</dbReference>
<sequence length="200" mass="23431">MRVVTFTKHLLAQNIHANSKTAQFGPGKLKQHGFARESLWTLTSIDNDEKCPQATFSLHVKFCLLIKKKKSARNKGESCKKKIKIKKDNDETRKQWPYKFELTYTVVLKSENSLLTTLAVTNTETESKKSFDFTVLLHTYFRVGEIENVEINGLKDIAFLDKVDQGKVLHPPFFFFNKKKKNFFLEKKKRKKMKNRTRLR</sequence>
<evidence type="ECO:0000313" key="2">
    <source>
        <dbReference type="Proteomes" id="UP000023152"/>
    </source>
</evidence>
<dbReference type="PANTHER" id="PTHR11122:SF13">
    <property type="entry name" value="GLUCOSE-6-PHOSPHATE 1-EPIMERASE"/>
    <property type="match status" value="1"/>
</dbReference>
<dbReference type="SUPFAM" id="SSF74650">
    <property type="entry name" value="Galactose mutarotase-like"/>
    <property type="match status" value="1"/>
</dbReference>
<evidence type="ECO:0000313" key="1">
    <source>
        <dbReference type="EMBL" id="ETO20339.1"/>
    </source>
</evidence>
<comment type="caution">
    <text evidence="1">The sequence shown here is derived from an EMBL/GenBank/DDBJ whole genome shotgun (WGS) entry which is preliminary data.</text>
</comment>
<dbReference type="PANTHER" id="PTHR11122">
    <property type="entry name" value="APOSPORY-ASSOCIATED PROTEIN C-RELATED"/>
    <property type="match status" value="1"/>
</dbReference>
<name>X6N3K7_RETFI</name>
<protein>
    <recommendedName>
        <fullName evidence="3">Glucose-6-phosphate 1-epimerase</fullName>
    </recommendedName>
</protein>
<dbReference type="Proteomes" id="UP000023152">
    <property type="component" value="Unassembled WGS sequence"/>
</dbReference>
<accession>X6N3K7</accession>
<dbReference type="AlphaFoldDB" id="X6N3K7"/>
<gene>
    <name evidence="1" type="ORF">RFI_16878</name>
</gene>
<keyword evidence="2" id="KW-1185">Reference proteome</keyword>
<dbReference type="OrthoDB" id="1659429at2759"/>
<dbReference type="InterPro" id="IPR011013">
    <property type="entry name" value="Gal_mutarotase_sf_dom"/>
</dbReference>
<dbReference type="GO" id="GO:0005737">
    <property type="term" value="C:cytoplasm"/>
    <property type="evidence" value="ECO:0007669"/>
    <property type="project" value="TreeGrafter"/>
</dbReference>